<protein>
    <submittedName>
        <fullName evidence="2">Resistance protein</fullName>
    </submittedName>
</protein>
<name>A0A5A7PS60_STRAF</name>
<dbReference type="AlphaFoldDB" id="A0A5A7PS60"/>
<gene>
    <name evidence="2" type="ORF">STAS_11879</name>
</gene>
<sequence>MKNKPYARSYIIANSFSIHKIRRRGAKPAAARRNGGHGVRREVQRREERVRSGAGGLTRRGGNLVAALGFCTARGLEGLGASRREGRSGAARETCPSEGPLRVSRREGPARRKPKTLVNPIKHLLVSGMPKIKQVGTEFYGTGTIVTPFPKLENLTFNHIPVWRKWTGPTGSSCGNIEFPNLQGLSFVRCGKLAEVSPLTFPALRTLDVEQ</sequence>
<feature type="region of interest" description="Disordered" evidence="1">
    <location>
        <begin position="23"/>
        <end position="55"/>
    </location>
</feature>
<proteinExistence type="predicted"/>
<reference evidence="3" key="1">
    <citation type="journal article" date="2019" name="Curr. Biol.">
        <title>Genome Sequence of Striga asiatica Provides Insight into the Evolution of Plant Parasitism.</title>
        <authorList>
            <person name="Yoshida S."/>
            <person name="Kim S."/>
            <person name="Wafula E.K."/>
            <person name="Tanskanen J."/>
            <person name="Kim Y.M."/>
            <person name="Honaas L."/>
            <person name="Yang Z."/>
            <person name="Spallek T."/>
            <person name="Conn C.E."/>
            <person name="Ichihashi Y."/>
            <person name="Cheong K."/>
            <person name="Cui S."/>
            <person name="Der J.P."/>
            <person name="Gundlach H."/>
            <person name="Jiao Y."/>
            <person name="Hori C."/>
            <person name="Ishida J.K."/>
            <person name="Kasahara H."/>
            <person name="Kiba T."/>
            <person name="Kim M.S."/>
            <person name="Koo N."/>
            <person name="Laohavisit A."/>
            <person name="Lee Y.H."/>
            <person name="Lumba S."/>
            <person name="McCourt P."/>
            <person name="Mortimer J.C."/>
            <person name="Mutuku J.M."/>
            <person name="Nomura T."/>
            <person name="Sasaki-Sekimoto Y."/>
            <person name="Seto Y."/>
            <person name="Wang Y."/>
            <person name="Wakatake T."/>
            <person name="Sakakibara H."/>
            <person name="Demura T."/>
            <person name="Yamaguchi S."/>
            <person name="Yoneyama K."/>
            <person name="Manabe R.I."/>
            <person name="Nelson D.C."/>
            <person name="Schulman A.H."/>
            <person name="Timko M.P."/>
            <person name="dePamphilis C.W."/>
            <person name="Choi D."/>
            <person name="Shirasu K."/>
        </authorList>
    </citation>
    <scope>NUCLEOTIDE SEQUENCE [LARGE SCALE GENOMIC DNA]</scope>
    <source>
        <strain evidence="3">cv. UVA1</strain>
    </source>
</reference>
<keyword evidence="3" id="KW-1185">Reference proteome</keyword>
<dbReference type="EMBL" id="BKCP01004984">
    <property type="protein sequence ID" value="GER35594.1"/>
    <property type="molecule type" value="Genomic_DNA"/>
</dbReference>
<evidence type="ECO:0000313" key="3">
    <source>
        <dbReference type="Proteomes" id="UP000325081"/>
    </source>
</evidence>
<feature type="region of interest" description="Disordered" evidence="1">
    <location>
        <begin position="82"/>
        <end position="112"/>
    </location>
</feature>
<dbReference type="Proteomes" id="UP000325081">
    <property type="component" value="Unassembled WGS sequence"/>
</dbReference>
<evidence type="ECO:0000256" key="1">
    <source>
        <dbReference type="SAM" id="MobiDB-lite"/>
    </source>
</evidence>
<organism evidence="2 3">
    <name type="scientific">Striga asiatica</name>
    <name type="common">Asiatic witchweed</name>
    <name type="synonym">Buchnera asiatica</name>
    <dbReference type="NCBI Taxonomy" id="4170"/>
    <lineage>
        <taxon>Eukaryota</taxon>
        <taxon>Viridiplantae</taxon>
        <taxon>Streptophyta</taxon>
        <taxon>Embryophyta</taxon>
        <taxon>Tracheophyta</taxon>
        <taxon>Spermatophyta</taxon>
        <taxon>Magnoliopsida</taxon>
        <taxon>eudicotyledons</taxon>
        <taxon>Gunneridae</taxon>
        <taxon>Pentapetalae</taxon>
        <taxon>asterids</taxon>
        <taxon>lamiids</taxon>
        <taxon>Lamiales</taxon>
        <taxon>Orobanchaceae</taxon>
        <taxon>Buchnereae</taxon>
        <taxon>Striga</taxon>
    </lineage>
</organism>
<accession>A0A5A7PS60</accession>
<evidence type="ECO:0000313" key="2">
    <source>
        <dbReference type="EMBL" id="GER35594.1"/>
    </source>
</evidence>
<comment type="caution">
    <text evidence="2">The sequence shown here is derived from an EMBL/GenBank/DDBJ whole genome shotgun (WGS) entry which is preliminary data.</text>
</comment>
<feature type="compositionally biased region" description="Basic and acidic residues" evidence="1">
    <location>
        <begin position="39"/>
        <end position="51"/>
    </location>
</feature>
<dbReference type="OrthoDB" id="661490at2759"/>